<organism evidence="2 3">
    <name type="scientific">Moumouvirus goulette</name>
    <dbReference type="NCBI Taxonomy" id="1247379"/>
    <lineage>
        <taxon>Viruses</taxon>
        <taxon>Varidnaviria</taxon>
        <taxon>Bamfordvirae</taxon>
        <taxon>Nucleocytoviricota</taxon>
        <taxon>Megaviricetes</taxon>
        <taxon>Imitervirales</taxon>
        <taxon>Mimiviridae</taxon>
        <taxon>Megamimivirinae</taxon>
        <taxon>Moumouvirus</taxon>
        <taxon>Moumouvirus goulettemassiliense</taxon>
    </lineage>
</organism>
<evidence type="ECO:0000313" key="2">
    <source>
        <dbReference type="EMBL" id="AGF85344.1"/>
    </source>
</evidence>
<proteinExistence type="predicted"/>
<evidence type="ECO:0000256" key="1">
    <source>
        <dbReference type="SAM" id="Phobius"/>
    </source>
</evidence>
<name>M1PBN0_9VIRU</name>
<sequence>MSSEYIGAIVIIILLLIIIYFLFRSDKSQNKNIHPNERFQINSNDPKQLKYFYKPMSSQLSNLTIDTNLCHPDCCGTQWPFSDGLNTNQIINNISNMNSTNNLRSNYTCARGENGIGCPCLTVNTHKLITNRGKMPNN</sequence>
<dbReference type="EMBL" id="KC008572">
    <property type="protein sequence ID" value="AGF85344.1"/>
    <property type="molecule type" value="Genomic_DNA"/>
</dbReference>
<keyword evidence="1" id="KW-0812">Transmembrane</keyword>
<reference evidence="2 3" key="1">
    <citation type="submission" date="2012-10" db="EMBL/GenBank/DDBJ databases">
        <title>Complete genome sequence of Moumouvirus goulette.</title>
        <authorList>
            <person name="Fournous G."/>
            <person name="Bougalmi M."/>
            <person name="Colson P."/>
        </authorList>
    </citation>
    <scope>NUCLEOTIDE SEQUENCE [LARGE SCALE GENOMIC DNA]</scope>
</reference>
<accession>M1PBN0</accession>
<dbReference type="Proteomes" id="UP000241071">
    <property type="component" value="Segment"/>
</dbReference>
<keyword evidence="3" id="KW-1185">Reference proteome</keyword>
<keyword evidence="1" id="KW-1133">Transmembrane helix</keyword>
<gene>
    <name evidence="2" type="ORF">glt_00535</name>
</gene>
<keyword evidence="1" id="KW-0472">Membrane</keyword>
<evidence type="ECO:0000313" key="3">
    <source>
        <dbReference type="Proteomes" id="UP000241071"/>
    </source>
</evidence>
<feature type="transmembrane region" description="Helical" evidence="1">
    <location>
        <begin position="6"/>
        <end position="23"/>
    </location>
</feature>
<protein>
    <submittedName>
        <fullName evidence="2">Uncharacterized protein</fullName>
    </submittedName>
</protein>